<keyword evidence="3 5" id="KW-1133">Transmembrane helix</keyword>
<evidence type="ECO:0000256" key="2">
    <source>
        <dbReference type="ARBA" id="ARBA00022692"/>
    </source>
</evidence>
<evidence type="ECO:0000256" key="1">
    <source>
        <dbReference type="ARBA" id="ARBA00004370"/>
    </source>
</evidence>
<organism evidence="7 8">
    <name type="scientific">Batillaria attramentaria</name>
    <dbReference type="NCBI Taxonomy" id="370345"/>
    <lineage>
        <taxon>Eukaryota</taxon>
        <taxon>Metazoa</taxon>
        <taxon>Spiralia</taxon>
        <taxon>Lophotrochozoa</taxon>
        <taxon>Mollusca</taxon>
        <taxon>Gastropoda</taxon>
        <taxon>Caenogastropoda</taxon>
        <taxon>Sorbeoconcha</taxon>
        <taxon>Cerithioidea</taxon>
        <taxon>Batillariidae</taxon>
        <taxon>Batillaria</taxon>
    </lineage>
</organism>
<feature type="transmembrane region" description="Helical" evidence="5">
    <location>
        <begin position="243"/>
        <end position="262"/>
    </location>
</feature>
<keyword evidence="2 5" id="KW-0812">Transmembrane</keyword>
<sequence>MVCSHASDFLLKQVNTRKRRQRGKPRVATMASNGNVTMAAMSDGHNWTTDSFSNTTLALTTQSATANRMALYRLFLKEPLILTAIQIQSIVPWFNLAVGLPGSLLSFFVLIRMRPFTSSLLYLCALAVSDAAFVVVALFYYYGYKFGTSSRAWACQYAFWLSTAFTTFPNFVTAVLGIERCIAIWLPLKVGLISTKKKASIVVLVIAIVSIGTAMPACFGWYFNWDLNSCQLKPEMSSFILDVWYKFLTATVVAPTLIILIVNILIVTLMLLAVFIVFVVTSGPWAFMYAVRDYWDFGDLYSAKHVYMTFSLTTLNHLKDINHSTNFVCYILTARRFRAALLDLLCCGRRKAGAGKTQFTATSDISTRPASSISGQLS</sequence>
<dbReference type="Gene3D" id="1.20.1070.10">
    <property type="entry name" value="Rhodopsin 7-helix transmembrane proteins"/>
    <property type="match status" value="1"/>
</dbReference>
<feature type="transmembrane region" description="Helical" evidence="5">
    <location>
        <begin position="157"/>
        <end position="178"/>
    </location>
</feature>
<dbReference type="InterPro" id="IPR017452">
    <property type="entry name" value="GPCR_Rhodpsn_7TM"/>
</dbReference>
<gene>
    <name evidence="7" type="ORF">BaRGS_00001184</name>
</gene>
<comment type="caution">
    <text evidence="7">The sequence shown here is derived from an EMBL/GenBank/DDBJ whole genome shotgun (WGS) entry which is preliminary data.</text>
</comment>
<dbReference type="SUPFAM" id="SSF81321">
    <property type="entry name" value="Family A G protein-coupled receptor-like"/>
    <property type="match status" value="1"/>
</dbReference>
<keyword evidence="8" id="KW-1185">Reference proteome</keyword>
<evidence type="ECO:0000259" key="6">
    <source>
        <dbReference type="PROSITE" id="PS50262"/>
    </source>
</evidence>
<proteinExistence type="predicted"/>
<accession>A0ABD0M790</accession>
<evidence type="ECO:0000256" key="3">
    <source>
        <dbReference type="ARBA" id="ARBA00022989"/>
    </source>
</evidence>
<protein>
    <recommendedName>
        <fullName evidence="6">G-protein coupled receptors family 1 profile domain-containing protein</fullName>
    </recommendedName>
</protein>
<feature type="domain" description="G-protein coupled receptors family 1 profile" evidence="6">
    <location>
        <begin position="102"/>
        <end position="270"/>
    </location>
</feature>
<feature type="transmembrane region" description="Helical" evidence="5">
    <location>
        <begin position="269"/>
        <end position="291"/>
    </location>
</feature>
<dbReference type="GO" id="GO:0016020">
    <property type="term" value="C:membrane"/>
    <property type="evidence" value="ECO:0007669"/>
    <property type="project" value="UniProtKB-SubCell"/>
</dbReference>
<feature type="transmembrane region" description="Helical" evidence="5">
    <location>
        <begin position="199"/>
        <end position="223"/>
    </location>
</feature>
<keyword evidence="4 5" id="KW-0472">Membrane</keyword>
<feature type="transmembrane region" description="Helical" evidence="5">
    <location>
        <begin position="120"/>
        <end position="142"/>
    </location>
</feature>
<dbReference type="InterPro" id="IPR052954">
    <property type="entry name" value="GPCR-Ligand_Int"/>
</dbReference>
<dbReference type="AlphaFoldDB" id="A0ABD0M790"/>
<dbReference type="Pfam" id="PF00001">
    <property type="entry name" value="7tm_1"/>
    <property type="match status" value="1"/>
</dbReference>
<dbReference type="EMBL" id="JACVVK020000004">
    <property type="protein sequence ID" value="KAK7507249.1"/>
    <property type="molecule type" value="Genomic_DNA"/>
</dbReference>
<feature type="transmembrane region" description="Helical" evidence="5">
    <location>
        <begin position="90"/>
        <end position="111"/>
    </location>
</feature>
<dbReference type="PROSITE" id="PS50262">
    <property type="entry name" value="G_PROTEIN_RECEP_F1_2"/>
    <property type="match status" value="1"/>
</dbReference>
<evidence type="ECO:0000313" key="7">
    <source>
        <dbReference type="EMBL" id="KAK7507249.1"/>
    </source>
</evidence>
<reference evidence="7 8" key="1">
    <citation type="journal article" date="2023" name="Sci. Data">
        <title>Genome assembly of the Korean intertidal mud-creeper Batillaria attramentaria.</title>
        <authorList>
            <person name="Patra A.K."/>
            <person name="Ho P.T."/>
            <person name="Jun S."/>
            <person name="Lee S.J."/>
            <person name="Kim Y."/>
            <person name="Won Y.J."/>
        </authorList>
    </citation>
    <scope>NUCLEOTIDE SEQUENCE [LARGE SCALE GENOMIC DNA]</scope>
    <source>
        <strain evidence="7">Wonlab-2016</strain>
    </source>
</reference>
<dbReference type="InterPro" id="IPR000276">
    <property type="entry name" value="GPCR_Rhodpsn"/>
</dbReference>
<comment type="subcellular location">
    <subcellularLocation>
        <location evidence="1">Membrane</location>
    </subcellularLocation>
</comment>
<evidence type="ECO:0000256" key="4">
    <source>
        <dbReference type="ARBA" id="ARBA00023136"/>
    </source>
</evidence>
<dbReference type="PANTHER" id="PTHR46641:SF2">
    <property type="entry name" value="FMRFAMIDE RECEPTOR"/>
    <property type="match status" value="1"/>
</dbReference>
<evidence type="ECO:0000256" key="5">
    <source>
        <dbReference type="SAM" id="Phobius"/>
    </source>
</evidence>
<name>A0ABD0M790_9CAEN</name>
<dbReference type="PANTHER" id="PTHR46641">
    <property type="entry name" value="FMRFAMIDE RECEPTOR-RELATED"/>
    <property type="match status" value="1"/>
</dbReference>
<evidence type="ECO:0000313" key="8">
    <source>
        <dbReference type="Proteomes" id="UP001519460"/>
    </source>
</evidence>
<dbReference type="Proteomes" id="UP001519460">
    <property type="component" value="Unassembled WGS sequence"/>
</dbReference>